<dbReference type="GO" id="GO:0015935">
    <property type="term" value="C:small ribosomal subunit"/>
    <property type="evidence" value="ECO:0007669"/>
    <property type="project" value="InterPro"/>
</dbReference>
<gene>
    <name evidence="5" type="primary">rps5</name>
</gene>
<organism evidence="5">
    <name type="scientific">Lotharella vacuolata</name>
    <dbReference type="NCBI Taxonomy" id="74820"/>
    <lineage>
        <taxon>Eukaryota</taxon>
        <taxon>Sar</taxon>
        <taxon>Rhizaria</taxon>
        <taxon>Cercozoa</taxon>
        <taxon>Chlorarachniophyceae</taxon>
        <taxon>Lotharella</taxon>
    </lineage>
</organism>
<dbReference type="GO" id="GO:0006412">
    <property type="term" value="P:translation"/>
    <property type="evidence" value="ECO:0007669"/>
    <property type="project" value="InterPro"/>
</dbReference>
<evidence type="ECO:0000256" key="3">
    <source>
        <dbReference type="ARBA" id="ARBA00023274"/>
    </source>
</evidence>
<evidence type="ECO:0000313" key="5">
    <source>
        <dbReference type="EMBL" id="BAS01545.1"/>
    </source>
</evidence>
<evidence type="ECO:0000256" key="1">
    <source>
        <dbReference type="ARBA" id="ARBA00007151"/>
    </source>
</evidence>
<reference evidence="5" key="1">
    <citation type="journal article" date="2015" name="Genome Biol. Evol.">
        <title>Nucleomorph Genome Sequences of Two Chlorarachniophytes, Amorphochlora amoebiformis and Lotharella vacuolata.</title>
        <authorList>
            <person name="Suzuki S."/>
            <person name="Shirato S."/>
            <person name="Hirakawa Y."/>
            <person name="Ishida K."/>
        </authorList>
    </citation>
    <scope>NUCLEOTIDE SEQUENCE</scope>
    <source>
        <strain evidence="5">CCMP240</strain>
    </source>
</reference>
<sequence length="212" mass="24532">MRFYKNDMSFYKNCYKEMKLFNKWTYKKIKIKDFSLSQYIFMNYEFGDFIPHSKGKFGNAAFAKSKCSIIERFINSLMQQGRNSGKKIKAINIVKKAFSLINQKTNINPIQVLVTAIENCSPIEDSLSLGQKISNKRVSVDVSPYRRISQAIYMIAVGIKKASFKSEKSISDCICEEILNAYKKSSSRYLIIIISYGIRKKEEIERVAELSR</sequence>
<dbReference type="SUPFAM" id="SSF47973">
    <property type="entry name" value="Ribosomal protein S7"/>
    <property type="match status" value="1"/>
</dbReference>
<dbReference type="PIRSF" id="PIRSF002122">
    <property type="entry name" value="RPS7p_RPS7a_RPS5e_RPS7o"/>
    <property type="match status" value="1"/>
</dbReference>
<dbReference type="Gene3D" id="1.10.455.10">
    <property type="entry name" value="Ribosomal protein S7 domain"/>
    <property type="match status" value="1"/>
</dbReference>
<dbReference type="EMBL" id="AB996600">
    <property type="protein sequence ID" value="BAS01545.1"/>
    <property type="molecule type" value="Genomic_DNA"/>
</dbReference>
<dbReference type="PANTHER" id="PTHR11205">
    <property type="entry name" value="RIBOSOMAL PROTEIN S7"/>
    <property type="match status" value="1"/>
</dbReference>
<dbReference type="GO" id="GO:0003735">
    <property type="term" value="F:structural constituent of ribosome"/>
    <property type="evidence" value="ECO:0007669"/>
    <property type="project" value="InterPro"/>
</dbReference>
<keyword evidence="3" id="KW-0687">Ribonucleoprotein</keyword>
<keyword evidence="2 5" id="KW-0689">Ribosomal protein</keyword>
<dbReference type="NCBIfam" id="TIGR01028">
    <property type="entry name" value="uS7_euk_arch"/>
    <property type="match status" value="1"/>
</dbReference>
<dbReference type="InterPro" id="IPR036823">
    <property type="entry name" value="Ribosomal_uS7_dom_sf"/>
</dbReference>
<accession>A0A0H5BK40</accession>
<dbReference type="InterPro" id="IPR023798">
    <property type="entry name" value="Ribosomal_uS7_dom"/>
</dbReference>
<evidence type="ECO:0000259" key="4">
    <source>
        <dbReference type="Pfam" id="PF00177"/>
    </source>
</evidence>
<geneLocation type="nucleomorph" evidence="5"/>
<keyword evidence="5" id="KW-0542">Nucleomorph</keyword>
<dbReference type="Pfam" id="PF00177">
    <property type="entry name" value="Ribosomal_S7"/>
    <property type="match status" value="1"/>
</dbReference>
<protein>
    <submittedName>
        <fullName evidence="5">Ribosomal protein S5</fullName>
    </submittedName>
</protein>
<comment type="similarity">
    <text evidence="1">Belongs to the universal ribosomal protein uS7 family.</text>
</comment>
<evidence type="ECO:0000256" key="2">
    <source>
        <dbReference type="ARBA" id="ARBA00022980"/>
    </source>
</evidence>
<dbReference type="InterPro" id="IPR005716">
    <property type="entry name" value="Ribosomal_uS7_euk/arc"/>
</dbReference>
<proteinExistence type="inferred from homology"/>
<name>A0A0H5BK40_9EUKA</name>
<feature type="domain" description="Small ribosomal subunit protein uS7" evidence="4">
    <location>
        <begin position="65"/>
        <end position="212"/>
    </location>
</feature>
<dbReference type="AlphaFoldDB" id="A0A0H5BK40"/>
<dbReference type="InterPro" id="IPR000235">
    <property type="entry name" value="Ribosomal_uS7"/>
</dbReference>